<evidence type="ECO:0000313" key="1">
    <source>
        <dbReference type="EMBL" id="MBK1666893.1"/>
    </source>
</evidence>
<name>A0ABS1DB05_9PROT</name>
<gene>
    <name evidence="1" type="ORF">CKO28_02400</name>
</gene>
<comment type="caution">
    <text evidence="1">The sequence shown here is derived from an EMBL/GenBank/DDBJ whole genome shotgun (WGS) entry which is preliminary data.</text>
</comment>
<keyword evidence="2" id="KW-1185">Reference proteome</keyword>
<reference evidence="1 2" key="1">
    <citation type="journal article" date="2020" name="Microorganisms">
        <title>Osmotic Adaptation and Compatible Solute Biosynthesis of Phototrophic Bacteria as Revealed from Genome Analyses.</title>
        <authorList>
            <person name="Imhoff J.F."/>
            <person name="Rahn T."/>
            <person name="Kunzel S."/>
            <person name="Keller A."/>
            <person name="Neulinger S.C."/>
        </authorList>
    </citation>
    <scope>NUCLEOTIDE SEQUENCE [LARGE SCALE GENOMIC DNA]</scope>
    <source>
        <strain evidence="1 2">DSM 9895</strain>
    </source>
</reference>
<dbReference type="Proteomes" id="UP001296873">
    <property type="component" value="Unassembled WGS sequence"/>
</dbReference>
<protein>
    <submittedName>
        <fullName evidence="1">Uncharacterized protein</fullName>
    </submittedName>
</protein>
<dbReference type="EMBL" id="NRRL01000002">
    <property type="protein sequence ID" value="MBK1666893.1"/>
    <property type="molecule type" value="Genomic_DNA"/>
</dbReference>
<proteinExistence type="predicted"/>
<evidence type="ECO:0000313" key="2">
    <source>
        <dbReference type="Proteomes" id="UP001296873"/>
    </source>
</evidence>
<sequence>MRAHRDSTPPRRRLAYMPAGALLLASFLGLGALSLRPPAGVDQVAAIFPPGVGFAEVQSRLAGTRMRLVRNGLADWIAIVDLGGSAPERLYDRGAWLIGDPQALGGCLVRPVTAGR</sequence>
<organism evidence="1 2">
    <name type="scientific">Rhodovibrio sodomensis</name>
    <dbReference type="NCBI Taxonomy" id="1088"/>
    <lineage>
        <taxon>Bacteria</taxon>
        <taxon>Pseudomonadati</taxon>
        <taxon>Pseudomonadota</taxon>
        <taxon>Alphaproteobacteria</taxon>
        <taxon>Rhodospirillales</taxon>
        <taxon>Rhodovibrionaceae</taxon>
        <taxon>Rhodovibrio</taxon>
    </lineage>
</organism>
<dbReference type="RefSeq" id="WP_200338942.1">
    <property type="nucleotide sequence ID" value="NZ_NRRL01000002.1"/>
</dbReference>
<accession>A0ABS1DB05</accession>